<feature type="coiled-coil region" evidence="1">
    <location>
        <begin position="38"/>
        <end position="72"/>
    </location>
</feature>
<evidence type="ECO:0000313" key="3">
    <source>
        <dbReference type="Proteomes" id="UP000789831"/>
    </source>
</evidence>
<gene>
    <name evidence="2" type="ORF">AGERDE_LOCUS10094</name>
</gene>
<dbReference type="AlphaFoldDB" id="A0A9N9D1D3"/>
<evidence type="ECO:0000256" key="1">
    <source>
        <dbReference type="SAM" id="Coils"/>
    </source>
</evidence>
<accession>A0A9N9D1D3</accession>
<dbReference type="EMBL" id="CAJVPL010002878">
    <property type="protein sequence ID" value="CAG8621684.1"/>
    <property type="molecule type" value="Genomic_DNA"/>
</dbReference>
<keyword evidence="3" id="KW-1185">Reference proteome</keyword>
<sequence length="453" mass="50161">MCETTIIIIVEIDAIANELEDNFEKEVNTKLGDKATQLKEYETQVPLLTEENKKLTEERKKLSDDLFKAQTDNIELTRAITEIGLDPEDLETSSNKLVADNLARTLEIANLNVRITNLEEEVNKEITALPNGQTLTSLITFYQHNVNHKCDNVPTDYNTTKAELNTVKATLAQITAERNASQVAYQELIGNDGLDLEVVHEDGAGRGQVNNIKLKHLKTSADNGKKLAYIFPELLDMNNYEVREIDLTNLRNLYRQVKNEGDLEGLVDRDKLIIDTGKIKKLAEEAGEPNEAETKLAHSTLIINNANTKLGIDITTDDLGKKLDGAKDVPEAIRQAKELAGIKTELDTKKRAIDGKADLDTANATIATQEATITSQNKTIADAKVALGMEPTARLDTLPILLNNKTLQKLIEDSNNLPQIQADLDTVNEEIITLNTTIDNAQTYLNIPNLTAD</sequence>
<comment type="caution">
    <text evidence="2">The sequence shown here is derived from an EMBL/GenBank/DDBJ whole genome shotgun (WGS) entry which is preliminary data.</text>
</comment>
<proteinExistence type="predicted"/>
<name>A0A9N9D1D3_9GLOM</name>
<evidence type="ECO:0000313" key="2">
    <source>
        <dbReference type="EMBL" id="CAG8621684.1"/>
    </source>
</evidence>
<protein>
    <submittedName>
        <fullName evidence="2">2542_t:CDS:1</fullName>
    </submittedName>
</protein>
<reference evidence="2" key="1">
    <citation type="submission" date="2021-06" db="EMBL/GenBank/DDBJ databases">
        <authorList>
            <person name="Kallberg Y."/>
            <person name="Tangrot J."/>
            <person name="Rosling A."/>
        </authorList>
    </citation>
    <scope>NUCLEOTIDE SEQUENCE</scope>
    <source>
        <strain evidence="2">MT106</strain>
    </source>
</reference>
<keyword evidence="1" id="KW-0175">Coiled coil</keyword>
<organism evidence="2 3">
    <name type="scientific">Ambispora gerdemannii</name>
    <dbReference type="NCBI Taxonomy" id="144530"/>
    <lineage>
        <taxon>Eukaryota</taxon>
        <taxon>Fungi</taxon>
        <taxon>Fungi incertae sedis</taxon>
        <taxon>Mucoromycota</taxon>
        <taxon>Glomeromycotina</taxon>
        <taxon>Glomeromycetes</taxon>
        <taxon>Archaeosporales</taxon>
        <taxon>Ambisporaceae</taxon>
        <taxon>Ambispora</taxon>
    </lineage>
</organism>
<feature type="non-terminal residue" evidence="2">
    <location>
        <position position="1"/>
    </location>
</feature>
<dbReference type="Proteomes" id="UP000789831">
    <property type="component" value="Unassembled WGS sequence"/>
</dbReference>